<dbReference type="Gramene" id="ORGLA08G0093700.1">
    <property type="protein sequence ID" value="ORGLA08G0093700.1"/>
    <property type="gene ID" value="ORGLA08G0093700"/>
</dbReference>
<keyword evidence="3" id="KW-1185">Reference proteome</keyword>
<protein>
    <submittedName>
        <fullName evidence="2">Uncharacterized protein</fullName>
    </submittedName>
</protein>
<evidence type="ECO:0000313" key="2">
    <source>
        <dbReference type="EnsemblPlants" id="ORGLA08G0093700.1"/>
    </source>
</evidence>
<evidence type="ECO:0000256" key="1">
    <source>
        <dbReference type="SAM" id="MobiDB-lite"/>
    </source>
</evidence>
<proteinExistence type="predicted"/>
<name>I1QHN6_ORYGL</name>
<organism evidence="2 3">
    <name type="scientific">Oryza glaberrima</name>
    <name type="common">African rice</name>
    <dbReference type="NCBI Taxonomy" id="4538"/>
    <lineage>
        <taxon>Eukaryota</taxon>
        <taxon>Viridiplantae</taxon>
        <taxon>Streptophyta</taxon>
        <taxon>Embryophyta</taxon>
        <taxon>Tracheophyta</taxon>
        <taxon>Spermatophyta</taxon>
        <taxon>Magnoliopsida</taxon>
        <taxon>Liliopsida</taxon>
        <taxon>Poales</taxon>
        <taxon>Poaceae</taxon>
        <taxon>BOP clade</taxon>
        <taxon>Oryzoideae</taxon>
        <taxon>Oryzeae</taxon>
        <taxon>Oryzinae</taxon>
        <taxon>Oryza</taxon>
    </lineage>
</organism>
<dbReference type="HOGENOM" id="CLU_1789963_0_0_1"/>
<dbReference type="EnsemblPlants" id="ORGLA08G0093700.1">
    <property type="protein sequence ID" value="ORGLA08G0093700.1"/>
    <property type="gene ID" value="ORGLA08G0093700"/>
</dbReference>
<reference evidence="2 3" key="2">
    <citation type="submission" date="2018-04" db="EMBL/GenBank/DDBJ databases">
        <title>OglaRS2 (Oryza glaberrima Reference Sequence Version 2).</title>
        <authorList>
            <person name="Zhang J."/>
            <person name="Kudrna D."/>
            <person name="Lee S."/>
            <person name="Talag J."/>
            <person name="Rajasekar S."/>
            <person name="Wing R.A."/>
        </authorList>
    </citation>
    <scope>NUCLEOTIDE SEQUENCE [LARGE SCALE GENOMIC DNA]</scope>
    <source>
        <strain evidence="2 3">cv. IRGC 96717</strain>
    </source>
</reference>
<dbReference type="AlphaFoldDB" id="I1QHN6"/>
<accession>I1QHN6</accession>
<feature type="region of interest" description="Disordered" evidence="1">
    <location>
        <begin position="22"/>
        <end position="47"/>
    </location>
</feature>
<feature type="compositionally biased region" description="Basic and acidic residues" evidence="1">
    <location>
        <begin position="22"/>
        <end position="38"/>
    </location>
</feature>
<dbReference type="Proteomes" id="UP000007306">
    <property type="component" value="Chromosome 8"/>
</dbReference>
<sequence length="145" mass="15849">MAISLLVNVHLPLILPTTNELARDKERREREGKGKGLRDGGAPLPSATSPALIYAAEERRRWSINPTELQEAAKGNEIWRSPPLLALFKFPGVDKPAPPISLVLLQPRAQLVLPPPSSLALLAPTILLLPSHRINMCHNSQIVAI</sequence>
<evidence type="ECO:0000313" key="3">
    <source>
        <dbReference type="Proteomes" id="UP000007306"/>
    </source>
</evidence>
<reference evidence="2" key="1">
    <citation type="submission" date="2015-06" db="UniProtKB">
        <authorList>
            <consortium name="EnsemblPlants"/>
        </authorList>
    </citation>
    <scope>IDENTIFICATION</scope>
</reference>